<dbReference type="InterPro" id="IPR001128">
    <property type="entry name" value="Cyt_P450"/>
</dbReference>
<dbReference type="SUPFAM" id="SSF48264">
    <property type="entry name" value="Cytochrome P450"/>
    <property type="match status" value="1"/>
</dbReference>
<evidence type="ECO:0008006" key="3">
    <source>
        <dbReference type="Google" id="ProtNLM"/>
    </source>
</evidence>
<dbReference type="PANTHER" id="PTHR24281">
    <property type="entry name" value="STEROID 21-HYDROXYLASE-RELATED"/>
    <property type="match status" value="1"/>
</dbReference>
<gene>
    <name evidence="1" type="ORF">KP509_25G044200</name>
</gene>
<protein>
    <recommendedName>
        <fullName evidence="3">Cytochrome P450</fullName>
    </recommendedName>
</protein>
<dbReference type="Gene3D" id="1.10.630.10">
    <property type="entry name" value="Cytochrome P450"/>
    <property type="match status" value="1"/>
</dbReference>
<dbReference type="GO" id="GO:0005506">
    <property type="term" value="F:iron ion binding"/>
    <property type="evidence" value="ECO:0007669"/>
    <property type="project" value="InterPro"/>
</dbReference>
<dbReference type="GO" id="GO:0016705">
    <property type="term" value="F:oxidoreductase activity, acting on paired donors, with incorporation or reduction of molecular oxygen"/>
    <property type="evidence" value="ECO:0007669"/>
    <property type="project" value="InterPro"/>
</dbReference>
<organism evidence="1 2">
    <name type="scientific">Ceratopteris richardii</name>
    <name type="common">Triangle waterfern</name>
    <dbReference type="NCBI Taxonomy" id="49495"/>
    <lineage>
        <taxon>Eukaryota</taxon>
        <taxon>Viridiplantae</taxon>
        <taxon>Streptophyta</taxon>
        <taxon>Embryophyta</taxon>
        <taxon>Tracheophyta</taxon>
        <taxon>Polypodiopsida</taxon>
        <taxon>Polypodiidae</taxon>
        <taxon>Polypodiales</taxon>
        <taxon>Pteridineae</taxon>
        <taxon>Pteridaceae</taxon>
        <taxon>Parkerioideae</taxon>
        <taxon>Ceratopteris</taxon>
    </lineage>
</organism>
<sequence length="219" mass="25057">MSEIFYGPERSVIFGAQTHRWMQLRKVYTLQLLTTKRLYEMREARYSEGRRLLRRLRDRSGTIVEPGTFIAEMNAAAMARLILSKTLDEVAPDMPQLMRSVQSKATPTIGDFIAYLSFTDAIFKMRMKRLHRRLNAALDSILEERSHLISRLPADQLPDDFLQVLLSAKTDDSEESTLTPADIKAIMSDLFLAGIDTSASTLEWAMAELIRKKECLLKL</sequence>
<dbReference type="InterPro" id="IPR002401">
    <property type="entry name" value="Cyt_P450_E_grp-I"/>
</dbReference>
<reference evidence="1" key="1">
    <citation type="submission" date="2021-08" db="EMBL/GenBank/DDBJ databases">
        <title>WGS assembly of Ceratopteris richardii.</title>
        <authorList>
            <person name="Marchant D.B."/>
            <person name="Chen G."/>
            <person name="Jenkins J."/>
            <person name="Shu S."/>
            <person name="Leebens-Mack J."/>
            <person name="Grimwood J."/>
            <person name="Schmutz J."/>
            <person name="Soltis P."/>
            <person name="Soltis D."/>
            <person name="Chen Z.-H."/>
        </authorList>
    </citation>
    <scope>NUCLEOTIDE SEQUENCE</scope>
    <source>
        <strain evidence="1">Whitten #5841</strain>
        <tissue evidence="1">Leaf</tissue>
    </source>
</reference>
<dbReference type="GO" id="GO:0004497">
    <property type="term" value="F:monooxygenase activity"/>
    <property type="evidence" value="ECO:0007669"/>
    <property type="project" value="InterPro"/>
</dbReference>
<keyword evidence="2" id="KW-1185">Reference proteome</keyword>
<comment type="caution">
    <text evidence="1">The sequence shown here is derived from an EMBL/GenBank/DDBJ whole genome shotgun (WGS) entry which is preliminary data.</text>
</comment>
<accession>A0A8T2RSB7</accession>
<dbReference type="Proteomes" id="UP000825935">
    <property type="component" value="Chromosome 25"/>
</dbReference>
<dbReference type="OrthoDB" id="2789670at2759"/>
<dbReference type="GO" id="GO:0020037">
    <property type="term" value="F:heme binding"/>
    <property type="evidence" value="ECO:0007669"/>
    <property type="project" value="InterPro"/>
</dbReference>
<dbReference type="InterPro" id="IPR036396">
    <property type="entry name" value="Cyt_P450_sf"/>
</dbReference>
<dbReference type="EMBL" id="CM035430">
    <property type="protein sequence ID" value="KAH7298455.1"/>
    <property type="molecule type" value="Genomic_DNA"/>
</dbReference>
<dbReference type="AlphaFoldDB" id="A0A8T2RSB7"/>
<evidence type="ECO:0000313" key="2">
    <source>
        <dbReference type="Proteomes" id="UP000825935"/>
    </source>
</evidence>
<dbReference type="Pfam" id="PF00067">
    <property type="entry name" value="p450"/>
    <property type="match status" value="1"/>
</dbReference>
<name>A0A8T2RSB7_CERRI</name>
<proteinExistence type="predicted"/>
<evidence type="ECO:0000313" key="1">
    <source>
        <dbReference type="EMBL" id="KAH7298455.1"/>
    </source>
</evidence>
<dbReference type="PRINTS" id="PR00463">
    <property type="entry name" value="EP450I"/>
</dbReference>